<protein>
    <recommendedName>
        <fullName evidence="3">Acyl carrier protein</fullName>
    </recommendedName>
</protein>
<accession>A0A0G1UEJ4</accession>
<evidence type="ECO:0000313" key="1">
    <source>
        <dbReference type="EMBL" id="KKU56095.1"/>
    </source>
</evidence>
<sequence length="84" mass="9319">MNPNLKSAIIEFLANEFQVNSDTLIPDTSFTLDLNLSLQATLDLLQRLQDALNFTLPEDKISGINTISDIFSALEPEIPNPDET</sequence>
<evidence type="ECO:0008006" key="3">
    <source>
        <dbReference type="Google" id="ProtNLM"/>
    </source>
</evidence>
<dbReference type="EMBL" id="LCNM01000012">
    <property type="protein sequence ID" value="KKU56095.1"/>
    <property type="molecule type" value="Genomic_DNA"/>
</dbReference>
<dbReference type="SUPFAM" id="SSF47336">
    <property type="entry name" value="ACP-like"/>
    <property type="match status" value="1"/>
</dbReference>
<dbReference type="InterPro" id="IPR036736">
    <property type="entry name" value="ACP-like_sf"/>
</dbReference>
<proteinExistence type="predicted"/>
<comment type="caution">
    <text evidence="1">The sequence shown here is derived from an EMBL/GenBank/DDBJ whole genome shotgun (WGS) entry which is preliminary data.</text>
</comment>
<evidence type="ECO:0000313" key="2">
    <source>
        <dbReference type="Proteomes" id="UP000034607"/>
    </source>
</evidence>
<dbReference type="Proteomes" id="UP000034607">
    <property type="component" value="Unassembled WGS sequence"/>
</dbReference>
<reference evidence="1 2" key="1">
    <citation type="journal article" date="2015" name="Nature">
        <title>rRNA introns, odd ribosomes, and small enigmatic genomes across a large radiation of phyla.</title>
        <authorList>
            <person name="Brown C.T."/>
            <person name="Hug L.A."/>
            <person name="Thomas B.C."/>
            <person name="Sharon I."/>
            <person name="Castelle C.J."/>
            <person name="Singh A."/>
            <person name="Wilkins M.J."/>
            <person name="Williams K.H."/>
            <person name="Banfield J.F."/>
        </authorList>
    </citation>
    <scope>NUCLEOTIDE SEQUENCE [LARGE SCALE GENOMIC DNA]</scope>
</reference>
<dbReference type="Gene3D" id="1.10.1200.10">
    <property type="entry name" value="ACP-like"/>
    <property type="match status" value="1"/>
</dbReference>
<dbReference type="AlphaFoldDB" id="A0A0G1UEJ4"/>
<name>A0A0G1UEJ4_9BACT</name>
<organism evidence="1 2">
    <name type="scientific">Candidatus Amesbacteria bacterium GW2011_GWA2_47_11</name>
    <dbReference type="NCBI Taxonomy" id="1618357"/>
    <lineage>
        <taxon>Bacteria</taxon>
        <taxon>Candidatus Amesiibacteriota</taxon>
    </lineage>
</organism>
<gene>
    <name evidence="1" type="ORF">UX78_C0012G0028</name>
</gene>